<dbReference type="SMART" id="SM00448">
    <property type="entry name" value="REC"/>
    <property type="match status" value="1"/>
</dbReference>
<dbReference type="Proteomes" id="UP000295380">
    <property type="component" value="Unassembled WGS sequence"/>
</dbReference>
<evidence type="ECO:0000259" key="4">
    <source>
        <dbReference type="PROSITE" id="PS50043"/>
    </source>
</evidence>
<dbReference type="InterPro" id="IPR058245">
    <property type="entry name" value="NreC/VraR/RcsB-like_REC"/>
</dbReference>
<dbReference type="Gene3D" id="3.40.50.2300">
    <property type="match status" value="1"/>
</dbReference>
<proteinExistence type="predicted"/>
<dbReference type="CDD" id="cd06170">
    <property type="entry name" value="LuxR_C_like"/>
    <property type="match status" value="1"/>
</dbReference>
<evidence type="ECO:0000256" key="3">
    <source>
        <dbReference type="PROSITE-ProRule" id="PRU00169"/>
    </source>
</evidence>
<sequence length="211" mass="23200">MINLLLAEDHLLVRAALAHLINSFQGIQVVAEGACGQEILEAARIHPVDVALIDAALLPVQDWDLIHRLKTVRPGINILVTSSYRSDRYVERLMDVGACGFVHKNAAVNELETAIRQAAANRRVLYPGIDISGFAATEQAPSVVPSLTRRQQEILKLIVEGCRSRAIAEQLDLSVKTVEAHRREIMRRVGKHNSAGLVKEAIRLGLVPFPT</sequence>
<protein>
    <submittedName>
        <fullName evidence="6">LuxR family two component transcriptional regulator</fullName>
    </submittedName>
</protein>
<gene>
    <name evidence="6" type="ORF">C8E00_107136</name>
</gene>
<dbReference type="PROSITE" id="PS50110">
    <property type="entry name" value="RESPONSE_REGULATORY"/>
    <property type="match status" value="1"/>
</dbReference>
<dbReference type="PRINTS" id="PR00038">
    <property type="entry name" value="HTHLUXR"/>
</dbReference>
<dbReference type="AlphaFoldDB" id="A0A4V3F373"/>
<dbReference type="PROSITE" id="PS50043">
    <property type="entry name" value="HTH_LUXR_2"/>
    <property type="match status" value="1"/>
</dbReference>
<comment type="caution">
    <text evidence="6">The sequence shown here is derived from an EMBL/GenBank/DDBJ whole genome shotgun (WGS) entry which is preliminary data.</text>
</comment>
<dbReference type="SUPFAM" id="SSF52172">
    <property type="entry name" value="CheY-like"/>
    <property type="match status" value="1"/>
</dbReference>
<keyword evidence="2" id="KW-0238">DNA-binding</keyword>
<dbReference type="OrthoDB" id="9796655at2"/>
<dbReference type="InterPro" id="IPR011006">
    <property type="entry name" value="CheY-like_superfamily"/>
</dbReference>
<dbReference type="PANTHER" id="PTHR43214">
    <property type="entry name" value="TWO-COMPONENT RESPONSE REGULATOR"/>
    <property type="match status" value="1"/>
</dbReference>
<dbReference type="GO" id="GO:0003677">
    <property type="term" value="F:DNA binding"/>
    <property type="evidence" value="ECO:0007669"/>
    <property type="project" value="UniProtKB-KW"/>
</dbReference>
<keyword evidence="7" id="KW-1185">Reference proteome</keyword>
<evidence type="ECO:0000256" key="1">
    <source>
        <dbReference type="ARBA" id="ARBA00022553"/>
    </source>
</evidence>
<dbReference type="InterPro" id="IPR000792">
    <property type="entry name" value="Tscrpt_reg_LuxR_C"/>
</dbReference>
<dbReference type="Pfam" id="PF00196">
    <property type="entry name" value="GerE"/>
    <property type="match status" value="1"/>
</dbReference>
<organism evidence="6 7">
    <name type="scientific">Chromohalobacter marismortui</name>
    <dbReference type="NCBI Taxonomy" id="42055"/>
    <lineage>
        <taxon>Bacteria</taxon>
        <taxon>Pseudomonadati</taxon>
        <taxon>Pseudomonadota</taxon>
        <taxon>Gammaproteobacteria</taxon>
        <taxon>Oceanospirillales</taxon>
        <taxon>Halomonadaceae</taxon>
        <taxon>Chromohalobacter</taxon>
    </lineage>
</organism>
<dbReference type="InterPro" id="IPR039420">
    <property type="entry name" value="WalR-like"/>
</dbReference>
<dbReference type="PANTHER" id="PTHR43214:SF43">
    <property type="entry name" value="TWO-COMPONENT RESPONSE REGULATOR"/>
    <property type="match status" value="1"/>
</dbReference>
<name>A0A4V3F373_9GAMM</name>
<evidence type="ECO:0000256" key="2">
    <source>
        <dbReference type="ARBA" id="ARBA00023125"/>
    </source>
</evidence>
<dbReference type="InterPro" id="IPR016032">
    <property type="entry name" value="Sig_transdc_resp-reg_C-effctor"/>
</dbReference>
<feature type="domain" description="Response regulatory" evidence="5">
    <location>
        <begin position="3"/>
        <end position="119"/>
    </location>
</feature>
<dbReference type="EMBL" id="SOBR01000007">
    <property type="protein sequence ID" value="TDU20236.1"/>
    <property type="molecule type" value="Genomic_DNA"/>
</dbReference>
<feature type="domain" description="HTH luxR-type" evidence="4">
    <location>
        <begin position="140"/>
        <end position="205"/>
    </location>
</feature>
<dbReference type="InterPro" id="IPR001789">
    <property type="entry name" value="Sig_transdc_resp-reg_receiver"/>
</dbReference>
<accession>A0A4V3F373</accession>
<dbReference type="CDD" id="cd17535">
    <property type="entry name" value="REC_NarL-like"/>
    <property type="match status" value="1"/>
</dbReference>
<dbReference type="SMART" id="SM00421">
    <property type="entry name" value="HTH_LUXR"/>
    <property type="match status" value="1"/>
</dbReference>
<dbReference type="GO" id="GO:0006355">
    <property type="term" value="P:regulation of DNA-templated transcription"/>
    <property type="evidence" value="ECO:0007669"/>
    <property type="project" value="InterPro"/>
</dbReference>
<dbReference type="Pfam" id="PF00072">
    <property type="entry name" value="Response_reg"/>
    <property type="match status" value="1"/>
</dbReference>
<keyword evidence="1 3" id="KW-0597">Phosphoprotein</keyword>
<dbReference type="RefSeq" id="WP_133698165.1">
    <property type="nucleotide sequence ID" value="NZ_SOBR01000007.1"/>
</dbReference>
<dbReference type="SUPFAM" id="SSF46894">
    <property type="entry name" value="C-terminal effector domain of the bipartite response regulators"/>
    <property type="match status" value="1"/>
</dbReference>
<evidence type="ECO:0000313" key="7">
    <source>
        <dbReference type="Proteomes" id="UP000295380"/>
    </source>
</evidence>
<evidence type="ECO:0000313" key="6">
    <source>
        <dbReference type="EMBL" id="TDU20236.1"/>
    </source>
</evidence>
<feature type="modified residue" description="4-aspartylphosphate" evidence="3">
    <location>
        <position position="54"/>
    </location>
</feature>
<dbReference type="GO" id="GO:0000160">
    <property type="term" value="P:phosphorelay signal transduction system"/>
    <property type="evidence" value="ECO:0007669"/>
    <property type="project" value="InterPro"/>
</dbReference>
<evidence type="ECO:0000259" key="5">
    <source>
        <dbReference type="PROSITE" id="PS50110"/>
    </source>
</evidence>
<reference evidence="6 7" key="1">
    <citation type="submission" date="2019-03" db="EMBL/GenBank/DDBJ databases">
        <title>Genomic Encyclopedia of Type Strains, Phase IV (KMG-IV): sequencing the most valuable type-strain genomes for metagenomic binning, comparative biology and taxonomic classification.</title>
        <authorList>
            <person name="Goeker M."/>
        </authorList>
    </citation>
    <scope>NUCLEOTIDE SEQUENCE [LARGE SCALE GENOMIC DNA]</scope>
    <source>
        <strain evidence="6 7">DSM 6770</strain>
    </source>
</reference>